<evidence type="ECO:0000256" key="1">
    <source>
        <dbReference type="ARBA" id="ARBA00022491"/>
    </source>
</evidence>
<dbReference type="InterPro" id="IPR001034">
    <property type="entry name" value="DeoR_HTH"/>
</dbReference>
<dbReference type="Proteomes" id="UP000029577">
    <property type="component" value="Unassembled WGS sequence"/>
</dbReference>
<dbReference type="SUPFAM" id="SSF100950">
    <property type="entry name" value="NagB/RpiA/CoA transferase-like"/>
    <property type="match status" value="1"/>
</dbReference>
<protein>
    <submittedName>
        <fullName evidence="6">DeoR faimly transcriptional regulator</fullName>
    </submittedName>
</protein>
<dbReference type="Pfam" id="PF00455">
    <property type="entry name" value="DeoRC"/>
    <property type="match status" value="1"/>
</dbReference>
<evidence type="ECO:0000313" key="6">
    <source>
        <dbReference type="EMBL" id="KGD72406.1"/>
    </source>
</evidence>
<dbReference type="SUPFAM" id="SSF46785">
    <property type="entry name" value="Winged helix' DNA-binding domain"/>
    <property type="match status" value="1"/>
</dbReference>
<dbReference type="InterPro" id="IPR036390">
    <property type="entry name" value="WH_DNA-bd_sf"/>
</dbReference>
<dbReference type="SMART" id="SM01134">
    <property type="entry name" value="DeoRC"/>
    <property type="match status" value="1"/>
</dbReference>
<dbReference type="GO" id="GO:0003700">
    <property type="term" value="F:DNA-binding transcription factor activity"/>
    <property type="evidence" value="ECO:0007669"/>
    <property type="project" value="InterPro"/>
</dbReference>
<keyword evidence="7" id="KW-1185">Reference proteome</keyword>
<dbReference type="Pfam" id="PF08220">
    <property type="entry name" value="HTH_DeoR"/>
    <property type="match status" value="1"/>
</dbReference>
<dbReference type="EMBL" id="JPKR02000003">
    <property type="protein sequence ID" value="KGD72406.1"/>
    <property type="molecule type" value="Genomic_DNA"/>
</dbReference>
<dbReference type="PROSITE" id="PS51000">
    <property type="entry name" value="HTH_DEOR_2"/>
    <property type="match status" value="1"/>
</dbReference>
<keyword evidence="1" id="KW-0678">Repressor</keyword>
<dbReference type="InterPro" id="IPR018356">
    <property type="entry name" value="Tscrpt_reg_HTH_DeoR_CS"/>
</dbReference>
<dbReference type="Gene3D" id="3.40.50.1360">
    <property type="match status" value="1"/>
</dbReference>
<reference evidence="6" key="1">
    <citation type="submission" date="2014-12" db="EMBL/GenBank/DDBJ databases">
        <title>The draft genome of the Tatumella morbirosei type strain, LMG23360T isolated from pineapple rot.</title>
        <authorList>
            <person name="Smits T.H."/>
            <person name="Palmer M."/>
            <person name="Venter S.N."/>
            <person name="Duffy B."/>
            <person name="Steenkamp E.T."/>
            <person name="Chan W.Y."/>
            <person name="Coutinho T.A."/>
            <person name="Coetzee M.P."/>
            <person name="De Maayer P."/>
        </authorList>
    </citation>
    <scope>NUCLEOTIDE SEQUENCE [LARGE SCALE GENOMIC DNA]</scope>
    <source>
        <strain evidence="6">LMG 23360</strain>
    </source>
</reference>
<dbReference type="PROSITE" id="PS00894">
    <property type="entry name" value="HTH_DEOR_1"/>
    <property type="match status" value="1"/>
</dbReference>
<dbReference type="AlphaFoldDB" id="A0A095T658"/>
<comment type="caution">
    <text evidence="6">The sequence shown here is derived from an EMBL/GenBank/DDBJ whole genome shotgun (WGS) entry which is preliminary data.</text>
</comment>
<dbReference type="SMART" id="SM00420">
    <property type="entry name" value="HTH_DEOR"/>
    <property type="match status" value="1"/>
</dbReference>
<accession>A0A095T658</accession>
<keyword evidence="2" id="KW-0805">Transcription regulation</keyword>
<keyword evidence="4" id="KW-0804">Transcription</keyword>
<dbReference type="eggNOG" id="COG1349">
    <property type="taxonomic scope" value="Bacteria"/>
</dbReference>
<dbReference type="Gene3D" id="1.10.10.10">
    <property type="entry name" value="Winged helix-like DNA-binding domain superfamily/Winged helix DNA-binding domain"/>
    <property type="match status" value="1"/>
</dbReference>
<dbReference type="InterPro" id="IPR050313">
    <property type="entry name" value="Carb_Metab_HTH_regulators"/>
</dbReference>
<dbReference type="STRING" id="642227.HA49_16955"/>
<dbReference type="GO" id="GO:0003677">
    <property type="term" value="F:DNA binding"/>
    <property type="evidence" value="ECO:0007669"/>
    <property type="project" value="UniProtKB-KW"/>
</dbReference>
<proteinExistence type="predicted"/>
<dbReference type="PANTHER" id="PTHR30363">
    <property type="entry name" value="HTH-TYPE TRANSCRIPTIONAL REGULATOR SRLR-RELATED"/>
    <property type="match status" value="1"/>
</dbReference>
<evidence type="ECO:0000256" key="4">
    <source>
        <dbReference type="ARBA" id="ARBA00023163"/>
    </source>
</evidence>
<feature type="domain" description="HTH deoR-type" evidence="5">
    <location>
        <begin position="3"/>
        <end position="58"/>
    </location>
</feature>
<gene>
    <name evidence="6" type="ORF">HA49_16955</name>
</gene>
<dbReference type="InterPro" id="IPR037171">
    <property type="entry name" value="NagB/RpiA_transferase-like"/>
</dbReference>
<dbReference type="PRINTS" id="PR00037">
    <property type="entry name" value="HTHLACR"/>
</dbReference>
<evidence type="ECO:0000313" key="7">
    <source>
        <dbReference type="Proteomes" id="UP000029577"/>
    </source>
</evidence>
<dbReference type="PANTHER" id="PTHR30363:SF4">
    <property type="entry name" value="GLYCEROL-3-PHOSPHATE REGULON REPRESSOR"/>
    <property type="match status" value="1"/>
</dbReference>
<name>A0A095T658_9GAMM</name>
<evidence type="ECO:0000256" key="2">
    <source>
        <dbReference type="ARBA" id="ARBA00023015"/>
    </source>
</evidence>
<dbReference type="InterPro" id="IPR036388">
    <property type="entry name" value="WH-like_DNA-bd_sf"/>
</dbReference>
<keyword evidence="3" id="KW-0238">DNA-binding</keyword>
<evidence type="ECO:0000256" key="3">
    <source>
        <dbReference type="ARBA" id="ARBA00023125"/>
    </source>
</evidence>
<sequence length="247" mass="27129">MHKTARQKLLMERLLREGQVGIRQLVEQLQVSADTVRRDLAELEKKGLVQKNHGGAVALDLSAMSRHERSVLMPKVKANLGSYVADKIPAGSTLFLDAGSTILAVASMLKGPATVITSSLDIAYHLSDKPDIELIVLGGQWDKQQRLFSGSTTLTLLEKYRADIAILGACALHAEFGLSASQERDAEVKRAMLAASSEHWVVADHMKLNRCEPYLVAQLTEIQQLFLNSPWHEFEGSVSTQVSISDN</sequence>
<dbReference type="RefSeq" id="WP_038022722.1">
    <property type="nucleotide sequence ID" value="NZ_JPKR02000003.1"/>
</dbReference>
<evidence type="ECO:0000259" key="5">
    <source>
        <dbReference type="PROSITE" id="PS51000"/>
    </source>
</evidence>
<organism evidence="6 7">
    <name type="scientific">Tatumella morbirosei</name>
    <dbReference type="NCBI Taxonomy" id="642227"/>
    <lineage>
        <taxon>Bacteria</taxon>
        <taxon>Pseudomonadati</taxon>
        <taxon>Pseudomonadota</taxon>
        <taxon>Gammaproteobacteria</taxon>
        <taxon>Enterobacterales</taxon>
        <taxon>Erwiniaceae</taxon>
        <taxon>Tatumella</taxon>
    </lineage>
</organism>
<dbReference type="OrthoDB" id="5685843at2"/>
<dbReference type="InterPro" id="IPR014036">
    <property type="entry name" value="DeoR-like_C"/>
</dbReference>